<dbReference type="Gene3D" id="3.90.1010.20">
    <property type="match status" value="2"/>
</dbReference>
<evidence type="ECO:0000313" key="3">
    <source>
        <dbReference type="Proteomes" id="UP000094296"/>
    </source>
</evidence>
<dbReference type="STRING" id="766136.BHF68_00315"/>
<sequence length="427" mass="46922">MKKLSLLLMMMALVLALTLTGCDDVVDQDPVDEGEAPVVEEPAIEEPVEEAAKYDDGRYRGTYADRGVEQIGVQFDIADGVFTAVSFRELAYGGISYRSLPEDVDPLIAAWDTQYRQAIEYLVGKPLEAFKDLYNTSDFVEDIDGATGATIRGNKIASAIQDGLNRGLYSPANGFSTGLPDYDDGRYRGVYYDRGLEQVGVQFDIADGVFTAVSFRELQYGGTNYRSLPEDAPDVVRAWDAQYRQAIEYLVGKPVSAIFDLHNTGDFVDDIDGATGATIRGNKIFSAIKDGLNRGLYSPANGFSTELPELEDGRYRGIYTDRNVEQVGVQFDIADGVFTAVSFRELQYGGTNYRSLPQDAPDAVKAWDTQYRQAIEYLVGKPVSAIFDLHNTGDFVDDIDGATGATIRGNKIFSAIMDGINRGIYSY</sequence>
<dbReference type="RefSeq" id="WP_069641661.1">
    <property type="nucleotide sequence ID" value="NZ_MIJE01000001.1"/>
</dbReference>
<dbReference type="EMBL" id="MIJE01000001">
    <property type="protein sequence ID" value="OEF98169.1"/>
    <property type="molecule type" value="Genomic_DNA"/>
</dbReference>
<evidence type="ECO:0008006" key="4">
    <source>
        <dbReference type="Google" id="ProtNLM"/>
    </source>
</evidence>
<reference evidence="2 3" key="1">
    <citation type="submission" date="2016-09" db="EMBL/GenBank/DDBJ databases">
        <title>Draft genome sequence for the type strain of Desulfuribacillus alkaliarsenatis AHT28, an obligately anaerobic, sulfidogenic bacterium isolated from Russian soda lake sediments.</title>
        <authorList>
            <person name="Abin C.A."/>
            <person name="Hollibaugh J.T."/>
        </authorList>
    </citation>
    <scope>NUCLEOTIDE SEQUENCE [LARGE SCALE GENOMIC DNA]</scope>
    <source>
        <strain evidence="2 3">AHT28</strain>
    </source>
</reference>
<gene>
    <name evidence="2" type="ORF">BHF68_00315</name>
</gene>
<keyword evidence="1" id="KW-0732">Signal</keyword>
<keyword evidence="3" id="KW-1185">Reference proteome</keyword>
<evidence type="ECO:0000256" key="1">
    <source>
        <dbReference type="SAM" id="SignalP"/>
    </source>
</evidence>
<proteinExistence type="predicted"/>
<feature type="signal peptide" evidence="1">
    <location>
        <begin position="1"/>
        <end position="21"/>
    </location>
</feature>
<dbReference type="AlphaFoldDB" id="A0A1E5G4X6"/>
<name>A0A1E5G4X6_9FIRM</name>
<dbReference type="Proteomes" id="UP000094296">
    <property type="component" value="Unassembled WGS sequence"/>
</dbReference>
<evidence type="ECO:0000313" key="2">
    <source>
        <dbReference type="EMBL" id="OEF98169.1"/>
    </source>
</evidence>
<protein>
    <recommendedName>
        <fullName evidence="4">FMN-binding domain-containing protein</fullName>
    </recommendedName>
</protein>
<organism evidence="2 3">
    <name type="scientific">Desulfuribacillus alkaliarsenatis</name>
    <dbReference type="NCBI Taxonomy" id="766136"/>
    <lineage>
        <taxon>Bacteria</taxon>
        <taxon>Bacillati</taxon>
        <taxon>Bacillota</taxon>
        <taxon>Desulfuribacillia</taxon>
        <taxon>Desulfuribacillales</taxon>
        <taxon>Desulfuribacillaceae</taxon>
        <taxon>Desulfuribacillus</taxon>
    </lineage>
</organism>
<dbReference type="OrthoDB" id="9797709at2"/>
<feature type="chain" id="PRO_5039409666" description="FMN-binding domain-containing protein" evidence="1">
    <location>
        <begin position="22"/>
        <end position="427"/>
    </location>
</feature>
<comment type="caution">
    <text evidence="2">The sequence shown here is derived from an EMBL/GenBank/DDBJ whole genome shotgun (WGS) entry which is preliminary data.</text>
</comment>
<accession>A0A1E5G4X6</accession>